<accession>A0A1Z3N598</accession>
<evidence type="ECO:0000313" key="3">
    <source>
        <dbReference type="Proteomes" id="UP000197003"/>
    </source>
</evidence>
<reference evidence="2 3" key="1">
    <citation type="submission" date="2017-04" db="EMBL/GenBank/DDBJ databases">
        <title>Whole genome sequence of Bdellovibrio bacteriovorus strain SSB218315.</title>
        <authorList>
            <person name="Oyedara O."/>
            <person name="Rodriguez-Perez M.A."/>
        </authorList>
    </citation>
    <scope>NUCLEOTIDE SEQUENCE [LARGE SCALE GENOMIC DNA]</scope>
    <source>
        <strain evidence="2 3">SSB218315</strain>
    </source>
</reference>
<evidence type="ECO:0000259" key="1">
    <source>
        <dbReference type="Pfam" id="PF07238"/>
    </source>
</evidence>
<dbReference type="EMBL" id="CP020946">
    <property type="protein sequence ID" value="ASD62649.1"/>
    <property type="molecule type" value="Genomic_DNA"/>
</dbReference>
<proteinExistence type="predicted"/>
<dbReference type="OrthoDB" id="5295027at2"/>
<dbReference type="Gene3D" id="2.40.10.220">
    <property type="entry name" value="predicted glycosyltransferase like domains"/>
    <property type="match status" value="1"/>
</dbReference>
<sequence>MLRLIQFGLYQRDIFSENRGKTLIPECLMSSSQTAKRFRTKEMASIEVYGHIGILVAKLRNISQTGAFLEVSQGDYVPQKGDLLNLTVKLDTVDRTHNVAAEVIWSKGLGLGICFINKDQILERMMAKAGAF</sequence>
<dbReference type="AlphaFoldDB" id="A0A1Z3N598"/>
<name>A0A1Z3N598_BDEBC</name>
<gene>
    <name evidence="2" type="ORF">B9G79_03220</name>
</gene>
<dbReference type="InterPro" id="IPR009875">
    <property type="entry name" value="PilZ_domain"/>
</dbReference>
<feature type="domain" description="PilZ" evidence="1">
    <location>
        <begin position="35"/>
        <end position="123"/>
    </location>
</feature>
<evidence type="ECO:0000313" key="2">
    <source>
        <dbReference type="EMBL" id="ASD62649.1"/>
    </source>
</evidence>
<dbReference type="Proteomes" id="UP000197003">
    <property type="component" value="Chromosome"/>
</dbReference>
<organism evidence="2 3">
    <name type="scientific">Bdellovibrio bacteriovorus</name>
    <dbReference type="NCBI Taxonomy" id="959"/>
    <lineage>
        <taxon>Bacteria</taxon>
        <taxon>Pseudomonadati</taxon>
        <taxon>Bdellovibrionota</taxon>
        <taxon>Bdellovibrionia</taxon>
        <taxon>Bdellovibrionales</taxon>
        <taxon>Pseudobdellovibrionaceae</taxon>
        <taxon>Bdellovibrio</taxon>
    </lineage>
</organism>
<protein>
    <submittedName>
        <fullName evidence="2">PilZ domain-containing protein</fullName>
    </submittedName>
</protein>
<dbReference type="Pfam" id="PF07238">
    <property type="entry name" value="PilZ"/>
    <property type="match status" value="1"/>
</dbReference>
<dbReference type="GO" id="GO:0035438">
    <property type="term" value="F:cyclic-di-GMP binding"/>
    <property type="evidence" value="ECO:0007669"/>
    <property type="project" value="InterPro"/>
</dbReference>